<evidence type="ECO:0000313" key="4">
    <source>
        <dbReference type="Proteomes" id="UP000768163"/>
    </source>
</evidence>
<reference evidence="2" key="1">
    <citation type="submission" date="2019-11" db="EMBL/GenBank/DDBJ databases">
        <title>Lipid analysis of CO2-rich subsurface aquifers suggests an autotrophy-based deep biosphere with lysolipids enriched in CPR bacteria.</title>
        <authorList>
            <person name="Probst A.J."/>
            <person name="Elling F.J."/>
            <person name="Castelle C.J."/>
            <person name="Zhu Q."/>
            <person name="Elvert M."/>
            <person name="Birarda G."/>
            <person name="Holman H.-Y."/>
            <person name="Lane K.R."/>
            <person name="Ladd B."/>
            <person name="Ryan M.C."/>
            <person name="Woyke T."/>
            <person name="Hinrichs K.-U."/>
            <person name="Banfield J.F."/>
        </authorList>
    </citation>
    <scope>NUCLEOTIDE SEQUENCE</scope>
    <source>
        <strain evidence="2">CG_2015-01_33_1645</strain>
        <strain evidence="3">CG_2015-04_33_537</strain>
    </source>
</reference>
<dbReference type="SUPFAM" id="SSF52833">
    <property type="entry name" value="Thioredoxin-like"/>
    <property type="match status" value="1"/>
</dbReference>
<name>A0A8J7YRL4_9ARCH</name>
<proteinExistence type="predicted"/>
<evidence type="ECO:0000313" key="2">
    <source>
        <dbReference type="EMBL" id="NCN64521.1"/>
    </source>
</evidence>
<dbReference type="InterPro" id="IPR036249">
    <property type="entry name" value="Thioredoxin-like_sf"/>
</dbReference>
<dbReference type="Proteomes" id="UP000768163">
    <property type="component" value="Unassembled WGS sequence"/>
</dbReference>
<sequence>MVYVKILNNMWIFAISVFLIVAVAGAADAGDNTNNLGVIEIDISPVKDVYYADDEINVNFIVTPNKNGCFVTLLLTKINGTIETLFRHETGCKSCGLSKPPLREKMTNKIKKKFDEPGIYEIQGMITDACTYQMDYKTIKIIVKDAKDKNDNAEKHIVKDAKDKNDNTEKHIVKDAKDKNDNTEKHKKETESENTDENNTLIPVVIEVFTNDDCSICYHVDKGAKKLADEYNKRTKNSIIILEYHLADTQATHAGIDRRKFYGGDEWQNTCNYYALTLFNGEDENCGGTHNTESNYANFKNKVKNKNLIPTVNMRANASRDNISLYVDVKIKTTSDEAKNSEVYLFILDDTNVRASLQKPAGTGKNNEMYVKFSFPYNEISAYRNLKIVALIQKGKKILNARVIELSDIQEIKILKEAKELKKNITEGAGNKGLNMTGVNKTGMNKTGLNMTGINMTGINMTGINITAVSESKTETNIKYNNKKIKNQINFMYCMASRDTLYCAILNLFGIAEIKTKDKNEI</sequence>
<accession>A0A8J7YRL4</accession>
<evidence type="ECO:0000256" key="1">
    <source>
        <dbReference type="SAM" id="MobiDB-lite"/>
    </source>
</evidence>
<organism evidence="2 4">
    <name type="scientific">Candidatus Altarchaeum hamiconexum</name>
    <dbReference type="NCBI Taxonomy" id="1803513"/>
    <lineage>
        <taxon>Archaea</taxon>
        <taxon>Candidatus Altarchaeota</taxon>
        <taxon>Candidatus Altiarchaeia</taxon>
        <taxon>Candidatus Altarchaeales</taxon>
        <taxon>Candidatus Altarchaeaceae</taxon>
        <taxon>Candidatus Altarchaeum</taxon>
    </lineage>
</organism>
<dbReference type="Proteomes" id="UP000738826">
    <property type="component" value="Unassembled WGS sequence"/>
</dbReference>
<feature type="region of interest" description="Disordered" evidence="1">
    <location>
        <begin position="158"/>
        <end position="196"/>
    </location>
</feature>
<comment type="caution">
    <text evidence="2">The sequence shown here is derived from an EMBL/GenBank/DDBJ whole genome shotgun (WGS) entry which is preliminary data.</text>
</comment>
<dbReference type="EMBL" id="JAACVF010000007">
    <property type="protein sequence ID" value="NCN64521.1"/>
    <property type="molecule type" value="Genomic_DNA"/>
</dbReference>
<evidence type="ECO:0008006" key="5">
    <source>
        <dbReference type="Google" id="ProtNLM"/>
    </source>
</evidence>
<feature type="compositionally biased region" description="Basic and acidic residues" evidence="1">
    <location>
        <begin position="158"/>
        <end position="191"/>
    </location>
</feature>
<gene>
    <name evidence="3" type="ORF">GW779_05150</name>
    <name evidence="2" type="ORF">GW910_00350</name>
</gene>
<protein>
    <recommendedName>
        <fullName evidence="5">Thioredoxin domain-containing protein</fullName>
    </recommendedName>
</protein>
<dbReference type="EMBL" id="JAACQH010000107">
    <property type="protein sequence ID" value="NCS91774.1"/>
    <property type="molecule type" value="Genomic_DNA"/>
</dbReference>
<evidence type="ECO:0000313" key="3">
    <source>
        <dbReference type="EMBL" id="NCS91774.1"/>
    </source>
</evidence>
<dbReference type="AlphaFoldDB" id="A0A8J7YRL4"/>